<dbReference type="Proteomes" id="UP001162060">
    <property type="component" value="Unassembled WGS sequence"/>
</dbReference>
<accession>A0AAV1TPG3</accession>
<evidence type="ECO:0000313" key="1">
    <source>
        <dbReference type="EMBL" id="CAK7923330.1"/>
    </source>
</evidence>
<sequence length="41" mass="4604">MSQLQQQKRVEAAAQLKQAEKALTRCSFWLVQLSLGRAASE</sequence>
<proteinExistence type="predicted"/>
<dbReference type="EMBL" id="CAKLBY020000068">
    <property type="protein sequence ID" value="CAK7923352.1"/>
    <property type="molecule type" value="Genomic_DNA"/>
</dbReference>
<organism evidence="3 4">
    <name type="scientific">Peronospora matthiolae</name>
    <dbReference type="NCBI Taxonomy" id="2874970"/>
    <lineage>
        <taxon>Eukaryota</taxon>
        <taxon>Sar</taxon>
        <taxon>Stramenopiles</taxon>
        <taxon>Oomycota</taxon>
        <taxon>Peronosporomycetes</taxon>
        <taxon>Peronosporales</taxon>
        <taxon>Peronosporaceae</taxon>
        <taxon>Peronospora</taxon>
    </lineage>
</organism>
<dbReference type="EMBL" id="CAKLBY020000068">
    <property type="protein sequence ID" value="CAK7923347.1"/>
    <property type="molecule type" value="Genomic_DNA"/>
</dbReference>
<gene>
    <name evidence="1" type="ORF">PM001_LOCUS8480</name>
    <name evidence="2" type="ORF">PM001_LOCUS8497</name>
    <name evidence="3" type="ORF">PM001_LOCUS8502</name>
</gene>
<dbReference type="AlphaFoldDB" id="A0AAV1TPG3"/>
<protein>
    <submittedName>
        <fullName evidence="3">Uncharacterized protein</fullName>
    </submittedName>
</protein>
<comment type="caution">
    <text evidence="3">The sequence shown here is derived from an EMBL/GenBank/DDBJ whole genome shotgun (WGS) entry which is preliminary data.</text>
</comment>
<reference evidence="3" key="1">
    <citation type="submission" date="2024-01" db="EMBL/GenBank/DDBJ databases">
        <authorList>
            <person name="Webb A."/>
        </authorList>
    </citation>
    <scope>NUCLEOTIDE SEQUENCE</scope>
    <source>
        <strain evidence="3">Pm1</strain>
    </source>
</reference>
<evidence type="ECO:0000313" key="4">
    <source>
        <dbReference type="Proteomes" id="UP001162060"/>
    </source>
</evidence>
<evidence type="ECO:0000313" key="2">
    <source>
        <dbReference type="EMBL" id="CAK7923347.1"/>
    </source>
</evidence>
<dbReference type="EMBL" id="CAKLBY020000068">
    <property type="protein sequence ID" value="CAK7923330.1"/>
    <property type="molecule type" value="Genomic_DNA"/>
</dbReference>
<name>A0AAV1TPG3_9STRA</name>
<evidence type="ECO:0000313" key="3">
    <source>
        <dbReference type="EMBL" id="CAK7923352.1"/>
    </source>
</evidence>